<evidence type="ECO:0000313" key="4">
    <source>
        <dbReference type="EMBL" id="KAL2508257.1"/>
    </source>
</evidence>
<comment type="caution">
    <text evidence="4">The sequence shown here is derived from an EMBL/GenBank/DDBJ whole genome shotgun (WGS) entry which is preliminary data.</text>
</comment>
<name>A0ABD1T695_9LAMI</name>
<protein>
    <submittedName>
        <fullName evidence="4">Disease resistance protein RPP13</fullName>
    </submittedName>
</protein>
<evidence type="ECO:0000259" key="3">
    <source>
        <dbReference type="Pfam" id="PF00931"/>
    </source>
</evidence>
<proteinExistence type="predicted"/>
<dbReference type="InterPro" id="IPR027417">
    <property type="entry name" value="P-loop_NTPase"/>
</dbReference>
<dbReference type="PANTHER" id="PTHR36766:SF44">
    <property type="entry name" value="NBS-CODING RESISTANCE GENE ANALOG"/>
    <property type="match status" value="1"/>
</dbReference>
<keyword evidence="2" id="KW-0611">Plant defense</keyword>
<dbReference type="InterPro" id="IPR042197">
    <property type="entry name" value="Apaf_helical"/>
</dbReference>
<organism evidence="4 5">
    <name type="scientific">Forsythia ovata</name>
    <dbReference type="NCBI Taxonomy" id="205694"/>
    <lineage>
        <taxon>Eukaryota</taxon>
        <taxon>Viridiplantae</taxon>
        <taxon>Streptophyta</taxon>
        <taxon>Embryophyta</taxon>
        <taxon>Tracheophyta</taxon>
        <taxon>Spermatophyta</taxon>
        <taxon>Magnoliopsida</taxon>
        <taxon>eudicotyledons</taxon>
        <taxon>Gunneridae</taxon>
        <taxon>Pentapetalae</taxon>
        <taxon>asterids</taxon>
        <taxon>lamiids</taxon>
        <taxon>Lamiales</taxon>
        <taxon>Oleaceae</taxon>
        <taxon>Forsythieae</taxon>
        <taxon>Forsythia</taxon>
    </lineage>
</organism>
<reference evidence="5" key="1">
    <citation type="submission" date="2024-07" db="EMBL/GenBank/DDBJ databases">
        <title>Two chromosome-level genome assemblies of Korean endemic species Abeliophyllum distichum and Forsythia ovata (Oleaceae).</title>
        <authorList>
            <person name="Jang H."/>
        </authorList>
    </citation>
    <scope>NUCLEOTIDE SEQUENCE [LARGE SCALE GENOMIC DNA]</scope>
</reference>
<sequence>MDGESLGEDLYKSLKGSRYLIFMDDIWDIEVWDDLKRYFPDDRIGSRILFTTRNKEVRFVDSHIELPFLSKDECWELLRRKVFKDENCPQQLLKIGKKIAANCDGLPLAVVVIAGVLTNMRRQNTRGKKLQQI</sequence>
<dbReference type="PRINTS" id="PR00364">
    <property type="entry name" value="DISEASERSIST"/>
</dbReference>
<dbReference type="GO" id="GO:0006952">
    <property type="term" value="P:defense response"/>
    <property type="evidence" value="ECO:0007669"/>
    <property type="project" value="UniProtKB-KW"/>
</dbReference>
<dbReference type="Proteomes" id="UP001604277">
    <property type="component" value="Unassembled WGS sequence"/>
</dbReference>
<evidence type="ECO:0000256" key="1">
    <source>
        <dbReference type="ARBA" id="ARBA00022614"/>
    </source>
</evidence>
<keyword evidence="1" id="KW-0433">Leucine-rich repeat</keyword>
<dbReference type="InterPro" id="IPR002182">
    <property type="entry name" value="NB-ARC"/>
</dbReference>
<dbReference type="EMBL" id="JBFOLJ010000009">
    <property type="protein sequence ID" value="KAL2508257.1"/>
    <property type="molecule type" value="Genomic_DNA"/>
</dbReference>
<dbReference type="Gene3D" id="3.40.50.300">
    <property type="entry name" value="P-loop containing nucleotide triphosphate hydrolases"/>
    <property type="match status" value="1"/>
</dbReference>
<dbReference type="SUPFAM" id="SSF52540">
    <property type="entry name" value="P-loop containing nucleoside triphosphate hydrolases"/>
    <property type="match status" value="1"/>
</dbReference>
<feature type="domain" description="NB-ARC" evidence="3">
    <location>
        <begin position="6"/>
        <end position="86"/>
    </location>
</feature>
<dbReference type="PANTHER" id="PTHR36766">
    <property type="entry name" value="PLANT BROAD-SPECTRUM MILDEW RESISTANCE PROTEIN RPW8"/>
    <property type="match status" value="1"/>
</dbReference>
<accession>A0ABD1T695</accession>
<dbReference type="Pfam" id="PF00931">
    <property type="entry name" value="NB-ARC"/>
    <property type="match status" value="1"/>
</dbReference>
<evidence type="ECO:0000256" key="2">
    <source>
        <dbReference type="ARBA" id="ARBA00022821"/>
    </source>
</evidence>
<gene>
    <name evidence="4" type="ORF">Fot_31904</name>
</gene>
<evidence type="ECO:0000313" key="5">
    <source>
        <dbReference type="Proteomes" id="UP001604277"/>
    </source>
</evidence>
<keyword evidence="5" id="KW-1185">Reference proteome</keyword>
<dbReference type="AlphaFoldDB" id="A0ABD1T695"/>
<dbReference type="Gene3D" id="1.10.8.430">
    <property type="entry name" value="Helical domain of apoptotic protease-activating factors"/>
    <property type="match status" value="1"/>
</dbReference>